<dbReference type="PANTHER" id="PTHR13271:SF137">
    <property type="entry name" value="SET DOMAIN-CONTAINING PROTEIN"/>
    <property type="match status" value="1"/>
</dbReference>
<dbReference type="Pfam" id="PF00856">
    <property type="entry name" value="SET"/>
    <property type="match status" value="1"/>
</dbReference>
<organism evidence="3 4">
    <name type="scientific">Exophiala mesophila</name>
    <name type="common">Black yeast-like fungus</name>
    <dbReference type="NCBI Taxonomy" id="212818"/>
    <lineage>
        <taxon>Eukaryota</taxon>
        <taxon>Fungi</taxon>
        <taxon>Dikarya</taxon>
        <taxon>Ascomycota</taxon>
        <taxon>Pezizomycotina</taxon>
        <taxon>Eurotiomycetes</taxon>
        <taxon>Chaetothyriomycetidae</taxon>
        <taxon>Chaetothyriales</taxon>
        <taxon>Herpotrichiellaceae</taxon>
        <taxon>Exophiala</taxon>
    </lineage>
</organism>
<dbReference type="SMART" id="SM00317">
    <property type="entry name" value="SET"/>
    <property type="match status" value="1"/>
</dbReference>
<dbReference type="HOGENOM" id="CLU_041939_3_1_1"/>
<dbReference type="GO" id="GO:0016279">
    <property type="term" value="F:protein-lysine N-methyltransferase activity"/>
    <property type="evidence" value="ECO:0007669"/>
    <property type="project" value="TreeGrafter"/>
</dbReference>
<dbReference type="EMBL" id="KN847526">
    <property type="protein sequence ID" value="KIV88194.1"/>
    <property type="molecule type" value="Genomic_DNA"/>
</dbReference>
<dbReference type="SUPFAM" id="SSF82199">
    <property type="entry name" value="SET domain"/>
    <property type="match status" value="1"/>
</dbReference>
<dbReference type="EMBL" id="KN847526">
    <property type="protein sequence ID" value="KIV88195.1"/>
    <property type="molecule type" value="Genomic_DNA"/>
</dbReference>
<dbReference type="STRING" id="212818.A0A0D1WHA5"/>
<dbReference type="GeneID" id="27326958"/>
<dbReference type="RefSeq" id="XP_016219769.1">
    <property type="nucleotide sequence ID" value="XM_016374225.1"/>
</dbReference>
<protein>
    <recommendedName>
        <fullName evidence="2">SET domain-containing protein</fullName>
    </recommendedName>
</protein>
<dbReference type="AlphaFoldDB" id="A0A0D1WHA5"/>
<name>A0A0D1WHA5_EXOME</name>
<dbReference type="InterPro" id="IPR050600">
    <property type="entry name" value="SETD3_SETD6_MTase"/>
</dbReference>
<evidence type="ECO:0000313" key="4">
    <source>
        <dbReference type="Proteomes" id="UP000054302"/>
    </source>
</evidence>
<dbReference type="PROSITE" id="PS50280">
    <property type="entry name" value="SET"/>
    <property type="match status" value="1"/>
</dbReference>
<evidence type="ECO:0000313" key="3">
    <source>
        <dbReference type="EMBL" id="KIV88195.1"/>
    </source>
</evidence>
<feature type="domain" description="SET" evidence="2">
    <location>
        <begin position="30"/>
        <end position="292"/>
    </location>
</feature>
<dbReference type="Gene3D" id="3.90.1410.10">
    <property type="entry name" value="set domain protein methyltransferase, domain 1"/>
    <property type="match status" value="1"/>
</dbReference>
<gene>
    <name evidence="3" type="ORF">PV10_09113</name>
</gene>
<keyword evidence="4" id="KW-1185">Reference proteome</keyword>
<dbReference type="OMA" id="HEIWISP"/>
<accession>A0A0D1WHA5</accession>
<dbReference type="PANTHER" id="PTHR13271">
    <property type="entry name" value="UNCHARACTERIZED PUTATIVE METHYLTRANSFERASE"/>
    <property type="match status" value="1"/>
</dbReference>
<sequence>MASSTSLSIPDETLTNLISYLKAHKITHSPALCFRRMPGRGIGVFTKDSIPAGTRIFHVPTAALFTTSSIPFSFASKDLRPKIPVHALLAAYLTFGITQERAKQMHGWTATWPTWDDFSASMPVFWPPSTRTEIFIECSPATESAGAANQHHFFALPPTLTGTQDSPSDSMSTGNPSYVPLLDAQLAKLSGHIENTATLFPGHSTSLRDPQSAIHKAYLYNWANINTRCFYHVAAGKRPPRDSNEAMALCPGMDLFNHSDSATCHTSYDRKGFYVSTRVDIAPDSELLLSYGAHGNDLLWSEYGFAMDPNRDDHVQFDHVVLATLSQSDKKVLSDTGYLGNYTLNSSGICWRTEVVSWLGILTSTQWHRFLQGKLDPQALDRAFSDNVHRDAGKRRKGNQGHVASDKNNSVDELMPSTKVKKRQIAWLAEITRRAEDSINGLLILSDPSFHDQMMRIFSEQQSTSAHGRGTGANVQKRTTTIELARLRLCMTRWMQILEMSHKAVLHLYSTLPGQDVEASAASLKMELLRQRCHEVMQHG</sequence>
<dbReference type="Proteomes" id="UP000054302">
    <property type="component" value="Unassembled WGS sequence"/>
</dbReference>
<reference evidence="3 4" key="1">
    <citation type="submission" date="2015-01" db="EMBL/GenBank/DDBJ databases">
        <title>The Genome Sequence of Exophiala mesophila CBS40295.</title>
        <authorList>
            <consortium name="The Broad Institute Genomics Platform"/>
            <person name="Cuomo C."/>
            <person name="de Hoog S."/>
            <person name="Gorbushina A."/>
            <person name="Stielow B."/>
            <person name="Teixiera M."/>
            <person name="Abouelleil A."/>
            <person name="Chapman S.B."/>
            <person name="Priest M."/>
            <person name="Young S.K."/>
            <person name="Wortman J."/>
            <person name="Nusbaum C."/>
            <person name="Birren B."/>
        </authorList>
    </citation>
    <scope>NUCLEOTIDE SEQUENCE [LARGE SCALE GENOMIC DNA]</scope>
    <source>
        <strain evidence="3 4">CBS 40295</strain>
    </source>
</reference>
<dbReference type="RefSeq" id="XP_016219768.1">
    <property type="nucleotide sequence ID" value="XM_016374224.1"/>
</dbReference>
<dbReference type="InterPro" id="IPR046341">
    <property type="entry name" value="SET_dom_sf"/>
</dbReference>
<evidence type="ECO:0000256" key="1">
    <source>
        <dbReference type="SAM" id="MobiDB-lite"/>
    </source>
</evidence>
<dbReference type="InterPro" id="IPR001214">
    <property type="entry name" value="SET_dom"/>
</dbReference>
<proteinExistence type="predicted"/>
<evidence type="ECO:0000259" key="2">
    <source>
        <dbReference type="PROSITE" id="PS50280"/>
    </source>
</evidence>
<dbReference type="OrthoDB" id="341421at2759"/>
<feature type="region of interest" description="Disordered" evidence="1">
    <location>
        <begin position="389"/>
        <end position="415"/>
    </location>
</feature>
<dbReference type="VEuPathDB" id="FungiDB:PV10_09113"/>